<dbReference type="InterPro" id="IPR029069">
    <property type="entry name" value="HotDog_dom_sf"/>
</dbReference>
<dbReference type="GeneID" id="301849027"/>
<dbReference type="AlphaFoldDB" id="A0A3N2G680"/>
<dbReference type="Gene3D" id="3.10.129.10">
    <property type="entry name" value="Hotdog Thioesterase"/>
    <property type="match status" value="1"/>
</dbReference>
<organism evidence="3 4">
    <name type="scientific">Amycolatopsis thermoflava</name>
    <dbReference type="NCBI Taxonomy" id="84480"/>
    <lineage>
        <taxon>Bacteria</taxon>
        <taxon>Bacillati</taxon>
        <taxon>Actinomycetota</taxon>
        <taxon>Actinomycetes</taxon>
        <taxon>Pseudonocardiales</taxon>
        <taxon>Pseudonocardiaceae</taxon>
        <taxon>Amycolatopsis</taxon>
        <taxon>Amycolatopsis methanolica group</taxon>
    </lineage>
</organism>
<comment type="caution">
    <text evidence="3">The sequence shown here is derived from an EMBL/GenBank/DDBJ whole genome shotgun (WGS) entry which is preliminary data.</text>
</comment>
<dbReference type="Pfam" id="PF01575">
    <property type="entry name" value="MaoC_dehydratas"/>
    <property type="match status" value="1"/>
</dbReference>
<dbReference type="PANTHER" id="PTHR42993:SF1">
    <property type="entry name" value="MAOC-LIKE DEHYDRATASE DOMAIN-CONTAINING PROTEIN"/>
    <property type="match status" value="1"/>
</dbReference>
<feature type="domain" description="MaoC-like" evidence="2">
    <location>
        <begin position="13"/>
        <end position="120"/>
    </location>
</feature>
<gene>
    <name evidence="3" type="ORF">EDD35_7800</name>
</gene>
<comment type="similarity">
    <text evidence="1">Belongs to the enoyl-CoA hydratase/isomerase family.</text>
</comment>
<dbReference type="InterPro" id="IPR039375">
    <property type="entry name" value="NodN-like"/>
</dbReference>
<dbReference type="CDD" id="cd03450">
    <property type="entry name" value="NodN"/>
    <property type="match status" value="1"/>
</dbReference>
<accession>A0A3N2G680</accession>
<evidence type="ECO:0000313" key="3">
    <source>
        <dbReference type="EMBL" id="ROS32057.1"/>
    </source>
</evidence>
<evidence type="ECO:0000256" key="1">
    <source>
        <dbReference type="ARBA" id="ARBA00005254"/>
    </source>
</evidence>
<dbReference type="InterPro" id="IPR002539">
    <property type="entry name" value="MaoC-like_dom"/>
</dbReference>
<evidence type="ECO:0000259" key="2">
    <source>
        <dbReference type="Pfam" id="PF01575"/>
    </source>
</evidence>
<evidence type="ECO:0000313" key="4">
    <source>
        <dbReference type="Proteomes" id="UP000274843"/>
    </source>
</evidence>
<proteinExistence type="inferred from homology"/>
<dbReference type="RefSeq" id="WP_123687450.1">
    <property type="nucleotide sequence ID" value="NZ_RKHY01000002.1"/>
</dbReference>
<dbReference type="Proteomes" id="UP000274843">
    <property type="component" value="Unassembled WGS sequence"/>
</dbReference>
<dbReference type="SUPFAM" id="SSF54637">
    <property type="entry name" value="Thioesterase/thiol ester dehydrase-isomerase"/>
    <property type="match status" value="1"/>
</dbReference>
<name>A0A3N2G680_9PSEU</name>
<keyword evidence="4" id="KW-1185">Reference proteome</keyword>
<dbReference type="EMBL" id="RKHY01000002">
    <property type="protein sequence ID" value="ROS32057.1"/>
    <property type="molecule type" value="Genomic_DNA"/>
</dbReference>
<protein>
    <submittedName>
        <fullName evidence="3">Acyl dehydratase</fullName>
    </submittedName>
</protein>
<sequence>MRTITGVAELRALVGTELGTSAWHEVTQARIDAFAAASDDFEDIHLDPARGAAAGFGGTIAHGLYTLSLGPKFLYEIYTMRGHSLGLNYGFERVRFLSPVPAGSRVRMVAHLTGATEITGGTRFTLTQTFEIEGHAKPACVAESLIAYFD</sequence>
<dbReference type="PANTHER" id="PTHR42993">
    <property type="entry name" value="MAOC-LIKE DEHYDRATASE DOMAIN-CONTAINING PROTEIN"/>
    <property type="match status" value="1"/>
</dbReference>
<reference evidence="3 4" key="1">
    <citation type="submission" date="2018-11" db="EMBL/GenBank/DDBJ databases">
        <title>Sequencing the genomes of 1000 actinobacteria strains.</title>
        <authorList>
            <person name="Klenk H.-P."/>
        </authorList>
    </citation>
    <scope>NUCLEOTIDE SEQUENCE [LARGE SCALE GENOMIC DNA]</scope>
    <source>
        <strain evidence="3 4">DSM 44348</strain>
    </source>
</reference>